<dbReference type="VEuPathDB" id="FungiDB:CPUR_01594"/>
<dbReference type="AlphaFoldDB" id="M1WB86"/>
<sequence length="37" mass="3688">MSPLQGNTSSLSKRVSTYSSAAAAAAAAMVKNMDGRG</sequence>
<reference evidence="1 2" key="1">
    <citation type="journal article" date="2013" name="PLoS Genet.">
        <title>Plant-symbiotic fungi as chemical engineers: Multi-genome analysis of the Clavicipitaceae reveals dynamics of alkaloid loci.</title>
        <authorList>
            <person name="Schardl C.L."/>
            <person name="Young C.A."/>
            <person name="Hesse U."/>
            <person name="Amyotte S.G."/>
            <person name="Andreeva K."/>
            <person name="Calie P.J."/>
            <person name="Fleetwood D.J."/>
            <person name="Haws D.C."/>
            <person name="Moore N."/>
            <person name="Oeser B."/>
            <person name="Panaccione D.G."/>
            <person name="Schweri K.K."/>
            <person name="Voisey C.R."/>
            <person name="Farman M.L."/>
            <person name="Jaromczyk J.W."/>
            <person name="Roe B.A."/>
            <person name="O'Sullivan D.M."/>
            <person name="Scott B."/>
            <person name="Tudzynski P."/>
            <person name="An Z."/>
            <person name="Arnaoudova E.G."/>
            <person name="Bullock C.T."/>
            <person name="Charlton N.D."/>
            <person name="Chen L."/>
            <person name="Cox M."/>
            <person name="Dinkins R.D."/>
            <person name="Florea S."/>
            <person name="Glenn A.E."/>
            <person name="Gordon A."/>
            <person name="Gueldener U."/>
            <person name="Harris D.R."/>
            <person name="Hollin W."/>
            <person name="Jaromczyk J."/>
            <person name="Johnson R.D."/>
            <person name="Khan A.K."/>
            <person name="Leistner E."/>
            <person name="Leuchtmann A."/>
            <person name="Li C."/>
            <person name="Liu J."/>
            <person name="Liu J."/>
            <person name="Liu M."/>
            <person name="Mace W."/>
            <person name="Machado C."/>
            <person name="Nagabhyru P."/>
            <person name="Pan J."/>
            <person name="Schmid J."/>
            <person name="Sugawara K."/>
            <person name="Steiner U."/>
            <person name="Takach J.E."/>
            <person name="Tanaka E."/>
            <person name="Webb J.S."/>
            <person name="Wilson E.V."/>
            <person name="Wiseman J.L."/>
            <person name="Yoshida R."/>
            <person name="Zeng Z."/>
        </authorList>
    </citation>
    <scope>NUCLEOTIDE SEQUENCE [LARGE SCALE GENOMIC DNA]</scope>
    <source>
        <strain evidence="1 2">20.1</strain>
    </source>
</reference>
<dbReference type="EMBL" id="CAGA01000007">
    <property type="protein sequence ID" value="CCE28119.1"/>
    <property type="molecule type" value="Genomic_DNA"/>
</dbReference>
<accession>M1WB86</accession>
<keyword evidence="2" id="KW-1185">Reference proteome</keyword>
<evidence type="ECO:0000313" key="1">
    <source>
        <dbReference type="EMBL" id="CCE28119.1"/>
    </source>
</evidence>
<comment type="caution">
    <text evidence="1">The sequence shown here is derived from an EMBL/GenBank/DDBJ whole genome shotgun (WGS) entry which is preliminary data.</text>
</comment>
<gene>
    <name evidence="1" type="ORF">CPUR_01594</name>
</gene>
<proteinExistence type="predicted"/>
<evidence type="ECO:0000313" key="2">
    <source>
        <dbReference type="Proteomes" id="UP000016801"/>
    </source>
</evidence>
<organism evidence="1 2">
    <name type="scientific">Claviceps purpurea (strain 20.1)</name>
    <name type="common">Ergot fungus</name>
    <name type="synonym">Sphacelia segetum</name>
    <dbReference type="NCBI Taxonomy" id="1111077"/>
    <lineage>
        <taxon>Eukaryota</taxon>
        <taxon>Fungi</taxon>
        <taxon>Dikarya</taxon>
        <taxon>Ascomycota</taxon>
        <taxon>Pezizomycotina</taxon>
        <taxon>Sordariomycetes</taxon>
        <taxon>Hypocreomycetidae</taxon>
        <taxon>Hypocreales</taxon>
        <taxon>Clavicipitaceae</taxon>
        <taxon>Claviceps</taxon>
    </lineage>
</organism>
<dbReference type="Proteomes" id="UP000016801">
    <property type="component" value="Unassembled WGS sequence"/>
</dbReference>
<dbReference type="HOGENOM" id="CLU_3351020_0_0_1"/>
<protein>
    <submittedName>
        <fullName evidence="1">Uncharacterized protein</fullName>
    </submittedName>
</protein>
<name>M1WB86_CLAP2</name>